<dbReference type="SUPFAM" id="SSF54236">
    <property type="entry name" value="Ubiquitin-like"/>
    <property type="match status" value="1"/>
</dbReference>
<evidence type="ECO:0000259" key="2">
    <source>
        <dbReference type="PROSITE" id="PS50057"/>
    </source>
</evidence>
<dbReference type="InterPro" id="IPR011993">
    <property type="entry name" value="PH-like_dom_sf"/>
</dbReference>
<dbReference type="EMBL" id="FN655182">
    <property type="protein sequence ID" value="CBY38309.1"/>
    <property type="molecule type" value="Genomic_DNA"/>
</dbReference>
<dbReference type="Gene3D" id="1.20.80.10">
    <property type="match status" value="1"/>
</dbReference>
<dbReference type="PRINTS" id="PR00935">
    <property type="entry name" value="BAND41"/>
</dbReference>
<dbReference type="PANTHER" id="PTHR23280">
    <property type="entry name" value="4.1 G PROTEIN"/>
    <property type="match status" value="1"/>
</dbReference>
<dbReference type="SMART" id="SM00295">
    <property type="entry name" value="B41"/>
    <property type="match status" value="1"/>
</dbReference>
<dbReference type="Gene3D" id="3.10.20.90">
    <property type="entry name" value="Phosphatidylinositol 3-kinase Catalytic Subunit, Chain A, domain 1"/>
    <property type="match status" value="1"/>
</dbReference>
<dbReference type="GO" id="GO:0005856">
    <property type="term" value="C:cytoskeleton"/>
    <property type="evidence" value="ECO:0007669"/>
    <property type="project" value="TreeGrafter"/>
</dbReference>
<dbReference type="SUPFAM" id="SSF50729">
    <property type="entry name" value="PH domain-like"/>
    <property type="match status" value="1"/>
</dbReference>
<dbReference type="CDD" id="cd13184">
    <property type="entry name" value="FERM_C_4_1_family"/>
    <property type="match status" value="1"/>
</dbReference>
<dbReference type="InterPro" id="IPR035963">
    <property type="entry name" value="FERM_2"/>
</dbReference>
<evidence type="ECO:0000256" key="1">
    <source>
        <dbReference type="SAM" id="MobiDB-lite"/>
    </source>
</evidence>
<dbReference type="Pfam" id="PF09380">
    <property type="entry name" value="FERM_C"/>
    <property type="match status" value="1"/>
</dbReference>
<gene>
    <name evidence="3" type="ORF">GSOID_T00032240001</name>
</gene>
<dbReference type="InterPro" id="IPR018980">
    <property type="entry name" value="FERM_PH-like_C"/>
</dbReference>
<dbReference type="CDD" id="cd14473">
    <property type="entry name" value="FERM_B-lobe"/>
    <property type="match status" value="1"/>
</dbReference>
<dbReference type="PROSITE" id="PS50057">
    <property type="entry name" value="FERM_3"/>
    <property type="match status" value="1"/>
</dbReference>
<dbReference type="GO" id="GO:0005886">
    <property type="term" value="C:plasma membrane"/>
    <property type="evidence" value="ECO:0007669"/>
    <property type="project" value="TreeGrafter"/>
</dbReference>
<accession>E4YS70</accession>
<reference evidence="3" key="1">
    <citation type="journal article" date="2010" name="Science">
        <title>Plasticity of animal genome architecture unmasked by rapid evolution of a pelagic tunicate.</title>
        <authorList>
            <person name="Denoeud F."/>
            <person name="Henriet S."/>
            <person name="Mungpakdee S."/>
            <person name="Aury J.M."/>
            <person name="Da Silva C."/>
            <person name="Brinkmann H."/>
            <person name="Mikhaleva J."/>
            <person name="Olsen L.C."/>
            <person name="Jubin C."/>
            <person name="Canestro C."/>
            <person name="Bouquet J.M."/>
            <person name="Danks G."/>
            <person name="Poulain J."/>
            <person name="Campsteijn C."/>
            <person name="Adamski M."/>
            <person name="Cross I."/>
            <person name="Yadetie F."/>
            <person name="Muffato M."/>
            <person name="Louis A."/>
            <person name="Butcher S."/>
            <person name="Tsagkogeorga G."/>
            <person name="Konrad A."/>
            <person name="Singh S."/>
            <person name="Jensen M.F."/>
            <person name="Cong E.H."/>
            <person name="Eikeseth-Otteraa H."/>
            <person name="Noel B."/>
            <person name="Anthouard V."/>
            <person name="Porcel B.M."/>
            <person name="Kachouri-Lafond R."/>
            <person name="Nishino A."/>
            <person name="Ugolini M."/>
            <person name="Chourrout P."/>
            <person name="Nishida H."/>
            <person name="Aasland R."/>
            <person name="Huzurbazar S."/>
            <person name="Westhof E."/>
            <person name="Delsuc F."/>
            <person name="Lehrach H."/>
            <person name="Reinhardt R."/>
            <person name="Weissenbach J."/>
            <person name="Roy S.W."/>
            <person name="Artiguenave F."/>
            <person name="Postlethwait J.H."/>
            <person name="Manak J.R."/>
            <person name="Thompson E.M."/>
            <person name="Jaillon O."/>
            <person name="Du Pasquier L."/>
            <person name="Boudinot P."/>
            <person name="Liberles D.A."/>
            <person name="Volff J.N."/>
            <person name="Philippe H."/>
            <person name="Lenhard B."/>
            <person name="Roest Crollius H."/>
            <person name="Wincker P."/>
            <person name="Chourrout D."/>
        </authorList>
    </citation>
    <scope>NUCLEOTIDE SEQUENCE [LARGE SCALE GENOMIC DNA]</scope>
</reference>
<dbReference type="InterPro" id="IPR018979">
    <property type="entry name" value="FERM_N"/>
</dbReference>
<protein>
    <recommendedName>
        <fullName evidence="2">FERM domain-containing protein</fullName>
    </recommendedName>
</protein>
<feature type="compositionally biased region" description="Low complexity" evidence="1">
    <location>
        <begin position="350"/>
        <end position="367"/>
    </location>
</feature>
<dbReference type="Proteomes" id="UP000011014">
    <property type="component" value="Unassembled WGS sequence"/>
</dbReference>
<dbReference type="SUPFAM" id="SSF47031">
    <property type="entry name" value="Second domain of FERM"/>
    <property type="match status" value="1"/>
</dbReference>
<dbReference type="InterPro" id="IPR019749">
    <property type="entry name" value="Band_41_domain"/>
</dbReference>
<dbReference type="SMART" id="SM01196">
    <property type="entry name" value="FERM_C"/>
    <property type="match status" value="1"/>
</dbReference>
<sequence length="477" mass="54177">MKKEIQVEVFGAESKILEVEKKAKGHTLFDLMCDSLDIREKEYFGLYVSLKNDQRKWIRLDKEIKRQLKEPWLVKFCVKLYPPDPAYLVEEITRLYMYRQLRDDIAKGRLLASFVTHALLGSLAAQAELGDAPVQYTQKDHNALVSLKLAPNVSENLMQRISDLHVAHNGLKTSKAELKYLETASKLPLYGLHQFHVRDAENTDLVLACHFGGIYIMQNTILLNRFAWPTIIELSYKRDIFYVKVRAGIVNNLETKIGFICPSTGVAKRIWLIGIDHHHFFRVETTRNSDKGRKFQRTQAELIDQVGKLKRSNTHSLDRARSLRASRLFVSSDNLTNGISPKKSPLKTINSNATNTLSSGATSTTTSPVAPAKPLRRSRMNLTHATSEKSIGENSAVIYGRDKIGRTDESALDCTVMTELPSTETESESLLPKRAISYYEESSNEESSLDNDARKLSVKQRSRSLMQLRRNFMDKAL</sequence>
<proteinExistence type="predicted"/>
<dbReference type="InterPro" id="IPR029071">
    <property type="entry name" value="Ubiquitin-like_domsf"/>
</dbReference>
<dbReference type="Pfam" id="PF00373">
    <property type="entry name" value="FERM_M"/>
    <property type="match status" value="1"/>
</dbReference>
<dbReference type="PANTHER" id="PTHR23280:SF21">
    <property type="entry name" value="PROTEIN 4.1 HOMOLOG"/>
    <property type="match status" value="1"/>
</dbReference>
<evidence type="ECO:0000313" key="3">
    <source>
        <dbReference type="EMBL" id="CBY38309.1"/>
    </source>
</evidence>
<feature type="region of interest" description="Disordered" evidence="1">
    <location>
        <begin position="340"/>
        <end position="372"/>
    </location>
</feature>
<feature type="domain" description="FERM" evidence="2">
    <location>
        <begin position="3"/>
        <end position="285"/>
    </location>
</feature>
<dbReference type="InterPro" id="IPR019748">
    <property type="entry name" value="FERM_central"/>
</dbReference>
<dbReference type="GO" id="GO:0031032">
    <property type="term" value="P:actomyosin structure organization"/>
    <property type="evidence" value="ECO:0007669"/>
    <property type="project" value="TreeGrafter"/>
</dbReference>
<dbReference type="Gene3D" id="2.30.29.30">
    <property type="entry name" value="Pleckstrin-homology domain (PH domain)/Phosphotyrosine-binding domain (PTB)"/>
    <property type="match status" value="1"/>
</dbReference>
<name>E4YS70_OIKDI</name>
<dbReference type="Pfam" id="PF09379">
    <property type="entry name" value="FERM_N"/>
    <property type="match status" value="1"/>
</dbReference>
<dbReference type="AlphaFoldDB" id="E4YS70"/>
<dbReference type="InterPro" id="IPR014352">
    <property type="entry name" value="FERM/acyl-CoA-bd_prot_sf"/>
</dbReference>
<organism evidence="3">
    <name type="scientific">Oikopleura dioica</name>
    <name type="common">Tunicate</name>
    <dbReference type="NCBI Taxonomy" id="34765"/>
    <lineage>
        <taxon>Eukaryota</taxon>
        <taxon>Metazoa</taxon>
        <taxon>Chordata</taxon>
        <taxon>Tunicata</taxon>
        <taxon>Appendicularia</taxon>
        <taxon>Copelata</taxon>
        <taxon>Oikopleuridae</taxon>
        <taxon>Oikopleura</taxon>
    </lineage>
</organism>
<dbReference type="InterPro" id="IPR000299">
    <property type="entry name" value="FERM_domain"/>
</dbReference>